<reference evidence="3" key="1">
    <citation type="journal article" date="2024" name="IScience">
        <title>Strigolactones Initiate the Formation of Haustorium-like Structures in Castilleja.</title>
        <authorList>
            <person name="Buerger M."/>
            <person name="Peterson D."/>
            <person name="Chory J."/>
        </authorList>
    </citation>
    <scope>NUCLEOTIDE SEQUENCE [LARGE SCALE GENOMIC DNA]</scope>
</reference>
<feature type="compositionally biased region" description="Basic residues" evidence="1">
    <location>
        <begin position="213"/>
        <end position="227"/>
    </location>
</feature>
<proteinExistence type="predicted"/>
<gene>
    <name evidence="2" type="ORF">CASFOL_041234</name>
</gene>
<dbReference type="EMBL" id="JAVIJP010000100">
    <property type="protein sequence ID" value="KAL3615573.1"/>
    <property type="molecule type" value="Genomic_DNA"/>
</dbReference>
<sequence length="266" mass="29491">MYDFVDLEVHFGGAFNDSGDKCYKGGGVTFFQALNAEVEVTVESDESVEIVGVKTGSVKTGIRKSMRLQMKGANVQKKGDDSEDDVSDEDLVLRDHLDNITKALGLNESSHVVASEGGVRGEKRRLVLQDEDSGESSHVVASVTSGKGKRRKKEKENPTAVELEDELDAEAIMPSNIVTPRRSVRLQTPSPDSCKNMAQEEIEKEEVNAPSSKKGKKKKVLKKGKKKVQAEAQEEHEVAPVEAQEVEPKLRKKKKRKLKFVPYWLK</sequence>
<accession>A0ABD3BEC9</accession>
<evidence type="ECO:0000313" key="3">
    <source>
        <dbReference type="Proteomes" id="UP001632038"/>
    </source>
</evidence>
<keyword evidence="3" id="KW-1185">Reference proteome</keyword>
<evidence type="ECO:0000256" key="1">
    <source>
        <dbReference type="SAM" id="MobiDB-lite"/>
    </source>
</evidence>
<protein>
    <submittedName>
        <fullName evidence="2">Uncharacterized protein</fullName>
    </submittedName>
</protein>
<evidence type="ECO:0000313" key="2">
    <source>
        <dbReference type="EMBL" id="KAL3615573.1"/>
    </source>
</evidence>
<organism evidence="2 3">
    <name type="scientific">Castilleja foliolosa</name>
    <dbReference type="NCBI Taxonomy" id="1961234"/>
    <lineage>
        <taxon>Eukaryota</taxon>
        <taxon>Viridiplantae</taxon>
        <taxon>Streptophyta</taxon>
        <taxon>Embryophyta</taxon>
        <taxon>Tracheophyta</taxon>
        <taxon>Spermatophyta</taxon>
        <taxon>Magnoliopsida</taxon>
        <taxon>eudicotyledons</taxon>
        <taxon>Gunneridae</taxon>
        <taxon>Pentapetalae</taxon>
        <taxon>asterids</taxon>
        <taxon>lamiids</taxon>
        <taxon>Lamiales</taxon>
        <taxon>Orobanchaceae</taxon>
        <taxon>Pedicularideae</taxon>
        <taxon>Castillejinae</taxon>
        <taxon>Castilleja</taxon>
    </lineage>
</organism>
<feature type="region of interest" description="Disordered" evidence="1">
    <location>
        <begin position="129"/>
        <end position="251"/>
    </location>
</feature>
<name>A0ABD3BEC9_9LAMI</name>
<dbReference type="AlphaFoldDB" id="A0ABD3BEC9"/>
<dbReference type="Proteomes" id="UP001632038">
    <property type="component" value="Unassembled WGS sequence"/>
</dbReference>
<comment type="caution">
    <text evidence="2">The sequence shown here is derived from an EMBL/GenBank/DDBJ whole genome shotgun (WGS) entry which is preliminary data.</text>
</comment>